<dbReference type="GO" id="GO:0052689">
    <property type="term" value="F:carboxylic ester hydrolase activity"/>
    <property type="evidence" value="ECO:0007669"/>
    <property type="project" value="UniProtKB-ARBA"/>
</dbReference>
<keyword evidence="4" id="KW-1185">Reference proteome</keyword>
<gene>
    <name evidence="3" type="ORF">EJ03DRAFT_270363</name>
</gene>
<dbReference type="PANTHER" id="PTHR33630:SF9">
    <property type="entry name" value="CUTINASE 4"/>
    <property type="match status" value="1"/>
</dbReference>
<keyword evidence="1" id="KW-0378">Hydrolase</keyword>
<evidence type="ECO:0000256" key="2">
    <source>
        <dbReference type="ARBA" id="ARBA00023157"/>
    </source>
</evidence>
<protein>
    <submittedName>
        <fullName evidence="3">Cutinase-like protein</fullName>
    </submittedName>
</protein>
<dbReference type="SUPFAM" id="SSF53474">
    <property type="entry name" value="alpha/beta-Hydrolases"/>
    <property type="match status" value="1"/>
</dbReference>
<dbReference type="EMBL" id="ML995825">
    <property type="protein sequence ID" value="KAF2770550.1"/>
    <property type="molecule type" value="Genomic_DNA"/>
</dbReference>
<dbReference type="InterPro" id="IPR029058">
    <property type="entry name" value="AB_hydrolase_fold"/>
</dbReference>
<dbReference type="Pfam" id="PF01083">
    <property type="entry name" value="Cutinase"/>
    <property type="match status" value="1"/>
</dbReference>
<dbReference type="Gene3D" id="3.40.50.1820">
    <property type="entry name" value="alpha/beta hydrolase"/>
    <property type="match status" value="1"/>
</dbReference>
<evidence type="ECO:0000313" key="4">
    <source>
        <dbReference type="Proteomes" id="UP000799436"/>
    </source>
</evidence>
<dbReference type="AlphaFoldDB" id="A0A6G1LD40"/>
<organism evidence="3 4">
    <name type="scientific">Teratosphaeria nubilosa</name>
    <dbReference type="NCBI Taxonomy" id="161662"/>
    <lineage>
        <taxon>Eukaryota</taxon>
        <taxon>Fungi</taxon>
        <taxon>Dikarya</taxon>
        <taxon>Ascomycota</taxon>
        <taxon>Pezizomycotina</taxon>
        <taxon>Dothideomycetes</taxon>
        <taxon>Dothideomycetidae</taxon>
        <taxon>Mycosphaerellales</taxon>
        <taxon>Teratosphaeriaceae</taxon>
        <taxon>Teratosphaeria</taxon>
    </lineage>
</organism>
<reference evidence="3" key="1">
    <citation type="journal article" date="2020" name="Stud. Mycol.">
        <title>101 Dothideomycetes genomes: a test case for predicting lifestyles and emergence of pathogens.</title>
        <authorList>
            <person name="Haridas S."/>
            <person name="Albert R."/>
            <person name="Binder M."/>
            <person name="Bloem J."/>
            <person name="Labutti K."/>
            <person name="Salamov A."/>
            <person name="Andreopoulos B."/>
            <person name="Baker S."/>
            <person name="Barry K."/>
            <person name="Bills G."/>
            <person name="Bluhm B."/>
            <person name="Cannon C."/>
            <person name="Castanera R."/>
            <person name="Culley D."/>
            <person name="Daum C."/>
            <person name="Ezra D."/>
            <person name="Gonzalez J."/>
            <person name="Henrissat B."/>
            <person name="Kuo A."/>
            <person name="Liang C."/>
            <person name="Lipzen A."/>
            <person name="Lutzoni F."/>
            <person name="Magnuson J."/>
            <person name="Mondo S."/>
            <person name="Nolan M."/>
            <person name="Ohm R."/>
            <person name="Pangilinan J."/>
            <person name="Park H.-J."/>
            <person name="Ramirez L."/>
            <person name="Alfaro M."/>
            <person name="Sun H."/>
            <person name="Tritt A."/>
            <person name="Yoshinaga Y."/>
            <person name="Zwiers L.-H."/>
            <person name="Turgeon B."/>
            <person name="Goodwin S."/>
            <person name="Spatafora J."/>
            <person name="Crous P."/>
            <person name="Grigoriev I."/>
        </authorList>
    </citation>
    <scope>NUCLEOTIDE SEQUENCE</scope>
    <source>
        <strain evidence="3">CBS 116005</strain>
    </source>
</reference>
<evidence type="ECO:0000256" key="1">
    <source>
        <dbReference type="ARBA" id="ARBA00022801"/>
    </source>
</evidence>
<dbReference type="SMART" id="SM01110">
    <property type="entry name" value="Cutinase"/>
    <property type="match status" value="1"/>
</dbReference>
<dbReference type="OrthoDB" id="3225429at2759"/>
<keyword evidence="2" id="KW-1015">Disulfide bond</keyword>
<evidence type="ECO:0000313" key="3">
    <source>
        <dbReference type="EMBL" id="KAF2770550.1"/>
    </source>
</evidence>
<name>A0A6G1LD40_9PEZI</name>
<sequence length="201" mass="21715">STALLNTRGTDEVPGESKAFITMNANITSLLPGGKIYNTVYPATYIDYSASKAAGTSDILNYVRVTLDYNPDECFVLQGYSQGAWATVNALTELSGEEWDAVKGVFLVGDPEHNAGLECNVDNFNGTSTRWANGVTSADGRVPDDWIDRTLDVCIYGDGICDPDNAVYPLVNAQHLSYPYDPNTQSLGSSFALYHLGSSVY</sequence>
<dbReference type="Proteomes" id="UP000799436">
    <property type="component" value="Unassembled WGS sequence"/>
</dbReference>
<accession>A0A6G1LD40</accession>
<proteinExistence type="predicted"/>
<dbReference type="PANTHER" id="PTHR33630">
    <property type="entry name" value="CUTINASE RV1984C-RELATED-RELATED"/>
    <property type="match status" value="1"/>
</dbReference>
<dbReference type="InterPro" id="IPR000675">
    <property type="entry name" value="Cutinase/axe"/>
</dbReference>
<feature type="non-terminal residue" evidence="3">
    <location>
        <position position="1"/>
    </location>
</feature>